<dbReference type="EMBL" id="JMIB01000001">
    <property type="protein sequence ID" value="KDM93558.1"/>
    <property type="molecule type" value="Genomic_DNA"/>
</dbReference>
<dbReference type="PANTHER" id="PTHR34822:SF1">
    <property type="entry name" value="GRPB FAMILY PROTEIN"/>
    <property type="match status" value="1"/>
</dbReference>
<name>A0A066S1N9_9GAMM</name>
<keyword evidence="2" id="KW-1185">Reference proteome</keyword>
<reference evidence="1 2" key="1">
    <citation type="submission" date="2014-04" db="EMBL/GenBank/DDBJ databases">
        <title>Draft genome sequence of Photobacterium halotolerans S2753: a solonamide, ngercheumicin and holomycin producer.</title>
        <authorList>
            <person name="Machado H.R."/>
            <person name="Gram L."/>
        </authorList>
    </citation>
    <scope>NUCLEOTIDE SEQUENCE [LARGE SCALE GENOMIC DNA]</scope>
    <source>
        <strain evidence="1 2">S2753</strain>
    </source>
</reference>
<dbReference type="Proteomes" id="UP000027192">
    <property type="component" value="Unassembled WGS sequence"/>
</dbReference>
<dbReference type="AlphaFoldDB" id="A0A066S1N9"/>
<comment type="caution">
    <text evidence="1">The sequence shown here is derived from an EMBL/GenBank/DDBJ whole genome shotgun (WGS) entry which is preliminary data.</text>
</comment>
<dbReference type="InterPro" id="IPR007344">
    <property type="entry name" value="GrpB/CoaE"/>
</dbReference>
<sequence>MKFYRAEQYQASCKELFLHYRREIQKLLPEASVEHVGASSIPMAVSKGDLDIFIGVKAIELENAVQLLITLGFQEKVDTLRTSELCMLESTSNDNVALQVVANGSEFECFLAFRDKLRANPSLVQQYNELKMSCKGLPQEKYRKKKSVFVEHVLAQE</sequence>
<dbReference type="OrthoDB" id="9799092at2"/>
<dbReference type="Gene3D" id="3.30.460.10">
    <property type="entry name" value="Beta Polymerase, domain 2"/>
    <property type="match status" value="1"/>
</dbReference>
<dbReference type="PANTHER" id="PTHR34822">
    <property type="entry name" value="GRPB DOMAIN PROTEIN (AFU_ORTHOLOGUE AFUA_1G01530)"/>
    <property type="match status" value="1"/>
</dbReference>
<protein>
    <recommendedName>
        <fullName evidence="3">GrpB family protein</fullName>
    </recommendedName>
</protein>
<evidence type="ECO:0000313" key="2">
    <source>
        <dbReference type="Proteomes" id="UP000027192"/>
    </source>
</evidence>
<evidence type="ECO:0008006" key="3">
    <source>
        <dbReference type="Google" id="ProtNLM"/>
    </source>
</evidence>
<dbReference type="SUPFAM" id="SSF81301">
    <property type="entry name" value="Nucleotidyltransferase"/>
    <property type="match status" value="1"/>
</dbReference>
<dbReference type="InterPro" id="IPR043519">
    <property type="entry name" value="NT_sf"/>
</dbReference>
<proteinExistence type="predicted"/>
<gene>
    <name evidence="1" type="ORF">EA58_00285</name>
</gene>
<dbReference type="Pfam" id="PF04229">
    <property type="entry name" value="GrpB"/>
    <property type="match status" value="1"/>
</dbReference>
<organism evidence="1 2">
    <name type="scientific">Photobacterium galatheae</name>
    <dbReference type="NCBI Taxonomy" id="1654360"/>
    <lineage>
        <taxon>Bacteria</taxon>
        <taxon>Pseudomonadati</taxon>
        <taxon>Pseudomonadota</taxon>
        <taxon>Gammaproteobacteria</taxon>
        <taxon>Vibrionales</taxon>
        <taxon>Vibrionaceae</taxon>
        <taxon>Photobacterium</taxon>
    </lineage>
</organism>
<evidence type="ECO:0000313" key="1">
    <source>
        <dbReference type="EMBL" id="KDM93558.1"/>
    </source>
</evidence>
<accession>A0A066S1N9</accession>
<dbReference type="STRING" id="1654360.EA58_00285"/>
<dbReference type="RefSeq" id="WP_036747537.1">
    <property type="nucleotide sequence ID" value="NZ_JAGSGC010000021.1"/>
</dbReference>